<dbReference type="PROSITE" id="PS50057">
    <property type="entry name" value="FERM_3"/>
    <property type="match status" value="1"/>
</dbReference>
<evidence type="ECO:0000256" key="10">
    <source>
        <dbReference type="ARBA" id="ARBA00023136"/>
    </source>
</evidence>
<dbReference type="InterPro" id="IPR011009">
    <property type="entry name" value="Kinase-like_dom_sf"/>
</dbReference>
<evidence type="ECO:0000256" key="4">
    <source>
        <dbReference type="ARBA" id="ARBA00022679"/>
    </source>
</evidence>
<comment type="catalytic activity">
    <reaction evidence="12">
        <text>L-tyrosyl-[protein] + ATP = O-phospho-L-tyrosyl-[protein] + ADP + H(+)</text>
        <dbReference type="Rhea" id="RHEA:10596"/>
        <dbReference type="Rhea" id="RHEA-COMP:10136"/>
        <dbReference type="Rhea" id="RHEA-COMP:20101"/>
        <dbReference type="ChEBI" id="CHEBI:15378"/>
        <dbReference type="ChEBI" id="CHEBI:30616"/>
        <dbReference type="ChEBI" id="CHEBI:46858"/>
        <dbReference type="ChEBI" id="CHEBI:61978"/>
        <dbReference type="ChEBI" id="CHEBI:456216"/>
        <dbReference type="EC" id="2.7.10.1"/>
    </reaction>
</comment>
<dbReference type="EC" id="2.7.10.2" evidence="2"/>
<dbReference type="GO" id="GO:0004714">
    <property type="term" value="F:transmembrane receptor protein tyrosine kinase activity"/>
    <property type="evidence" value="ECO:0007669"/>
    <property type="project" value="UniProtKB-EC"/>
</dbReference>
<name>A0A9P0ECE2_NEZVI</name>
<gene>
    <name evidence="19" type="ORF">NEZAVI_LOCUS4714</name>
</gene>
<dbReference type="Proteomes" id="UP001152798">
    <property type="component" value="Chromosome 2"/>
</dbReference>
<comment type="catalytic activity">
    <reaction evidence="13">
        <text>L-tyrosyl-[protein] + ATP = O-phospho-L-tyrosyl-[protein] + ADP + H(+)</text>
        <dbReference type="Rhea" id="RHEA:10596"/>
        <dbReference type="Rhea" id="RHEA-COMP:10136"/>
        <dbReference type="Rhea" id="RHEA-COMP:20101"/>
        <dbReference type="ChEBI" id="CHEBI:15378"/>
        <dbReference type="ChEBI" id="CHEBI:30616"/>
        <dbReference type="ChEBI" id="CHEBI:46858"/>
        <dbReference type="ChEBI" id="CHEBI:61978"/>
        <dbReference type="ChEBI" id="CHEBI:456216"/>
        <dbReference type="EC" id="2.7.10.2"/>
    </reaction>
</comment>
<evidence type="ECO:0000256" key="6">
    <source>
        <dbReference type="ARBA" id="ARBA00022741"/>
    </source>
</evidence>
<evidence type="ECO:0000313" key="20">
    <source>
        <dbReference type="Proteomes" id="UP001152798"/>
    </source>
</evidence>
<dbReference type="Pfam" id="PF21990">
    <property type="entry name" value="SH2_1"/>
    <property type="match status" value="1"/>
</dbReference>
<dbReference type="SUPFAM" id="SSF47031">
    <property type="entry name" value="Second domain of FERM"/>
    <property type="match status" value="1"/>
</dbReference>
<keyword evidence="4" id="KW-0808">Transferase</keyword>
<keyword evidence="5" id="KW-0677">Repeat</keyword>
<keyword evidence="20" id="KW-1185">Reference proteome</keyword>
<evidence type="ECO:0000256" key="15">
    <source>
        <dbReference type="PROSITE-ProRule" id="PRU10141"/>
    </source>
</evidence>
<evidence type="ECO:0000256" key="12">
    <source>
        <dbReference type="ARBA" id="ARBA00051243"/>
    </source>
</evidence>
<reference evidence="19" key="1">
    <citation type="submission" date="2022-01" db="EMBL/GenBank/DDBJ databases">
        <authorList>
            <person name="King R."/>
        </authorList>
    </citation>
    <scope>NUCLEOTIDE SEQUENCE</scope>
</reference>
<dbReference type="PROSITE" id="PS00109">
    <property type="entry name" value="PROTEIN_KINASE_TYR"/>
    <property type="match status" value="1"/>
</dbReference>
<dbReference type="PROSITE" id="PS50011">
    <property type="entry name" value="PROTEIN_KINASE_DOM"/>
    <property type="match status" value="2"/>
</dbReference>
<feature type="binding site" evidence="15">
    <location>
        <position position="862"/>
    </location>
    <ligand>
        <name>ATP</name>
        <dbReference type="ChEBI" id="CHEBI:30616"/>
    </ligand>
</feature>
<dbReference type="GO" id="GO:0048468">
    <property type="term" value="P:cell development"/>
    <property type="evidence" value="ECO:0007669"/>
    <property type="project" value="UniProtKB-ARBA"/>
</dbReference>
<evidence type="ECO:0000259" key="18">
    <source>
        <dbReference type="PROSITE" id="PS50057"/>
    </source>
</evidence>
<evidence type="ECO:0000256" key="9">
    <source>
        <dbReference type="ARBA" id="ARBA00022999"/>
    </source>
</evidence>
<dbReference type="GO" id="GO:0030182">
    <property type="term" value="P:neuron differentiation"/>
    <property type="evidence" value="ECO:0007669"/>
    <property type="project" value="UniProtKB-ARBA"/>
</dbReference>
<keyword evidence="6 15" id="KW-0547">Nucleotide-binding</keyword>
<dbReference type="GO" id="GO:0035556">
    <property type="term" value="P:intracellular signal transduction"/>
    <property type="evidence" value="ECO:0007669"/>
    <property type="project" value="InterPro"/>
</dbReference>
<dbReference type="Pfam" id="PF07714">
    <property type="entry name" value="PK_Tyr_Ser-Thr"/>
    <property type="match status" value="2"/>
</dbReference>
<dbReference type="GO" id="GO:0005829">
    <property type="term" value="C:cytosol"/>
    <property type="evidence" value="ECO:0007669"/>
    <property type="project" value="TreeGrafter"/>
</dbReference>
<dbReference type="PROSITE" id="PS50001">
    <property type="entry name" value="SH2"/>
    <property type="match status" value="1"/>
</dbReference>
<organism evidence="19 20">
    <name type="scientific">Nezara viridula</name>
    <name type="common">Southern green stink bug</name>
    <name type="synonym">Cimex viridulus</name>
    <dbReference type="NCBI Taxonomy" id="85310"/>
    <lineage>
        <taxon>Eukaryota</taxon>
        <taxon>Metazoa</taxon>
        <taxon>Ecdysozoa</taxon>
        <taxon>Arthropoda</taxon>
        <taxon>Hexapoda</taxon>
        <taxon>Insecta</taxon>
        <taxon>Pterygota</taxon>
        <taxon>Neoptera</taxon>
        <taxon>Paraneoptera</taxon>
        <taxon>Hemiptera</taxon>
        <taxon>Heteroptera</taxon>
        <taxon>Panheteroptera</taxon>
        <taxon>Pentatomomorpha</taxon>
        <taxon>Pentatomoidea</taxon>
        <taxon>Pentatomidae</taxon>
        <taxon>Pentatominae</taxon>
        <taxon>Nezara</taxon>
    </lineage>
</organism>
<proteinExistence type="predicted"/>
<dbReference type="GO" id="GO:0007259">
    <property type="term" value="P:cell surface receptor signaling pathway via JAK-STAT"/>
    <property type="evidence" value="ECO:0007669"/>
    <property type="project" value="TreeGrafter"/>
</dbReference>
<keyword evidence="8 15" id="KW-0067">ATP-binding</keyword>
<dbReference type="GO" id="GO:0019221">
    <property type="term" value="P:cytokine-mediated signaling pathway"/>
    <property type="evidence" value="ECO:0007669"/>
    <property type="project" value="TreeGrafter"/>
</dbReference>
<dbReference type="OrthoDB" id="1915767at2759"/>
<comment type="subcellular location">
    <subcellularLocation>
        <location evidence="1">Endomembrane system</location>
    </subcellularLocation>
</comment>
<evidence type="ECO:0000256" key="13">
    <source>
        <dbReference type="ARBA" id="ARBA00051245"/>
    </source>
</evidence>
<dbReference type="Gene3D" id="3.30.505.10">
    <property type="entry name" value="SH2 domain"/>
    <property type="match status" value="1"/>
</dbReference>
<dbReference type="InterPro" id="IPR000980">
    <property type="entry name" value="SH2"/>
</dbReference>
<feature type="domain" description="FERM" evidence="18">
    <location>
        <begin position="4"/>
        <end position="300"/>
    </location>
</feature>
<evidence type="ECO:0000256" key="2">
    <source>
        <dbReference type="ARBA" id="ARBA00011903"/>
    </source>
</evidence>
<keyword evidence="10" id="KW-0472">Membrane</keyword>
<evidence type="ECO:0000259" key="16">
    <source>
        <dbReference type="PROSITE" id="PS50001"/>
    </source>
</evidence>
<evidence type="ECO:0000259" key="17">
    <source>
        <dbReference type="PROSITE" id="PS50011"/>
    </source>
</evidence>
<dbReference type="GO" id="GO:0002009">
    <property type="term" value="P:morphogenesis of an epithelium"/>
    <property type="evidence" value="ECO:0007669"/>
    <property type="project" value="UniProtKB-ARBA"/>
</dbReference>
<dbReference type="SUPFAM" id="SSF55550">
    <property type="entry name" value="SH2 domain"/>
    <property type="match status" value="1"/>
</dbReference>
<dbReference type="GO" id="GO:0012505">
    <property type="term" value="C:endomembrane system"/>
    <property type="evidence" value="ECO:0007669"/>
    <property type="project" value="UniProtKB-SubCell"/>
</dbReference>
<sequence>MCEQIVTVTELIGLKSIPVPIHMGTTVEEVLIVICRELKISPIARHLFGLRYNSSQWISLSTKLWGFRVSSFELRIRYKFPDLSKVLALDKPTFNYYFFQVRNDLISYKINEVNYEKHKDSLLGLSVVDMYRVMLESGKTKEVMLNDYKKYIPKELINYHKFFLKKPIKDKLAKLEQSEKRDLSVIKQMYLQQFEDMVPNYMIESYKAKMDEGGIEKDVTVMIHPFHKQLPGVQFQYTGKDEWNHLCSFEDLCCISLHPDGKAEISRKTGIPIYIRMNNNSLVSFITLLDGYYRLSVKWTFNLCKDFITPTLHLLQNMKCHGPVGQSFAFKKLEEKRKSKMGCFILRQCELNYDNFFIDVCHQSRKKVSYKIELRGEGHFWFSGNEESYSSIPELISKFRTGSGKIPMVECIPPSEYDVSHLLLCRIEDIITKDGKDIISSDQLIPQIINIKHLHLYPDKVLDGQWGLTQMRKYVWKTKHFKLDVAVKSLKPSLQEQYLQDFLDLIGRWATLRSSAVVRLLGVTLGRDVSMVTEFYSLGPLDFYLQKHKNDLEEVDLVEAATYIASALWHMEGEGIVHGYLRCHKILVTAHTENTFSVKVADPGIHNTFSEHDWHWIPPELYDNPREVLKNTSADVWAFGTTLWQLFSYGLQPSVPSSIKAFYKSGNRLPKPIRCSRELFTIINECWNIDPDQRKKPQAAMRDINQLLYQVHNARRSHSYTAARPPTVSVDSVETLNEISSMALDYNSGIMSARTTVSFVDDTQFDLSSLPSDSPLKPLLPKVKRFMDCEGFSPNFSNICNLGLTTDSSSIGSSTSSVQSNMLNEYHIVIQGTIGKGFYGEVYKGFIEYPDTSEVQYVAVKKLITDSSTYIADFEREISIMKSLKHRNIVEMITATQHPEVRLIMEYVPHGSLKCYLITNKSQLRIKDHLLRYALDVAEGMAYLGQKKIVHRDLAARNVLVANEFHVKISDFGLAQKMEPSNYYMLKTPRELPVGWYAPESLRDGKFSNLSDVWSYGVLLYEMFSFGGDPNILTEGSDPKLLLQVLESGARLGCPERCTCEIYNGLMRPCWTLEAKKRPSFLDIMNIINQLSANL</sequence>
<dbReference type="GO" id="GO:0050793">
    <property type="term" value="P:regulation of developmental process"/>
    <property type="evidence" value="ECO:0007669"/>
    <property type="project" value="UniProtKB-ARBA"/>
</dbReference>
<dbReference type="GO" id="GO:0071944">
    <property type="term" value="C:cell periphery"/>
    <property type="evidence" value="ECO:0007669"/>
    <property type="project" value="UniProtKB-ARBA"/>
</dbReference>
<evidence type="ECO:0000256" key="11">
    <source>
        <dbReference type="ARBA" id="ARBA00023137"/>
    </source>
</evidence>
<dbReference type="GO" id="GO:0009887">
    <property type="term" value="P:animal organ morphogenesis"/>
    <property type="evidence" value="ECO:0007669"/>
    <property type="project" value="UniProtKB-ARBA"/>
</dbReference>
<dbReference type="SMART" id="SM00219">
    <property type="entry name" value="TyrKc"/>
    <property type="match status" value="2"/>
</dbReference>
<dbReference type="InterPro" id="IPR051286">
    <property type="entry name" value="JAK"/>
</dbReference>
<dbReference type="InterPro" id="IPR019749">
    <property type="entry name" value="Band_41_domain"/>
</dbReference>
<dbReference type="InterPro" id="IPR008266">
    <property type="entry name" value="Tyr_kinase_AS"/>
</dbReference>
<keyword evidence="11" id="KW-0829">Tyrosine-protein kinase</keyword>
<dbReference type="InterPro" id="IPR020635">
    <property type="entry name" value="Tyr_kinase_cat_dom"/>
</dbReference>
<dbReference type="SMART" id="SM00295">
    <property type="entry name" value="B41"/>
    <property type="match status" value="1"/>
</dbReference>
<dbReference type="GO" id="GO:0005524">
    <property type="term" value="F:ATP binding"/>
    <property type="evidence" value="ECO:0007669"/>
    <property type="project" value="UniProtKB-UniRule"/>
</dbReference>
<evidence type="ECO:0000256" key="8">
    <source>
        <dbReference type="ARBA" id="ARBA00022840"/>
    </source>
</evidence>
<dbReference type="FunFam" id="1.10.510.10:FF:001512">
    <property type="entry name" value="Receptor tyrosine-protein kinase erbB-2"/>
    <property type="match status" value="1"/>
</dbReference>
<dbReference type="InterPro" id="IPR017441">
    <property type="entry name" value="Protein_kinase_ATP_BS"/>
</dbReference>
<dbReference type="CDD" id="cd00192">
    <property type="entry name" value="PTKc"/>
    <property type="match status" value="1"/>
</dbReference>
<evidence type="ECO:0000256" key="7">
    <source>
        <dbReference type="ARBA" id="ARBA00022777"/>
    </source>
</evidence>
<dbReference type="PRINTS" id="PR01823">
    <property type="entry name" value="JANUSKINASE"/>
</dbReference>
<feature type="domain" description="Protein kinase" evidence="17">
    <location>
        <begin position="455"/>
        <end position="708"/>
    </location>
</feature>
<accession>A0A9P0ECE2</accession>
<evidence type="ECO:0000256" key="5">
    <source>
        <dbReference type="ARBA" id="ARBA00022737"/>
    </source>
</evidence>
<keyword evidence="7" id="KW-0418">Kinase</keyword>
<dbReference type="InterPro" id="IPR036860">
    <property type="entry name" value="SH2_dom_sf"/>
</dbReference>
<dbReference type="PROSITE" id="PS00107">
    <property type="entry name" value="PROTEIN_KINASE_ATP"/>
    <property type="match status" value="1"/>
</dbReference>
<feature type="domain" description="SH2" evidence="16">
    <location>
        <begin position="319"/>
        <end position="415"/>
    </location>
</feature>
<dbReference type="GO" id="GO:0016020">
    <property type="term" value="C:membrane"/>
    <property type="evidence" value="ECO:0007669"/>
    <property type="project" value="InterPro"/>
</dbReference>
<evidence type="ECO:0000313" key="19">
    <source>
        <dbReference type="EMBL" id="CAH1394173.1"/>
    </source>
</evidence>
<evidence type="ECO:0000256" key="14">
    <source>
        <dbReference type="PROSITE-ProRule" id="PRU00191"/>
    </source>
</evidence>
<dbReference type="InterPro" id="IPR001245">
    <property type="entry name" value="Ser-Thr/Tyr_kinase_cat_dom"/>
</dbReference>
<keyword evidence="9 14" id="KW-0727">SH2 domain</keyword>
<dbReference type="PANTHER" id="PTHR45807">
    <property type="entry name" value="TYROSINE-PROTEIN KINASE HOPSCOTCH"/>
    <property type="match status" value="1"/>
</dbReference>
<dbReference type="AlphaFoldDB" id="A0A9P0ECE2"/>
<evidence type="ECO:0000256" key="1">
    <source>
        <dbReference type="ARBA" id="ARBA00004308"/>
    </source>
</evidence>
<dbReference type="Gene3D" id="1.10.510.10">
    <property type="entry name" value="Transferase(Phosphotransferase) domain 1"/>
    <property type="match status" value="2"/>
</dbReference>
<dbReference type="GO" id="GO:0004715">
    <property type="term" value="F:non-membrane spanning protein tyrosine kinase activity"/>
    <property type="evidence" value="ECO:0007669"/>
    <property type="project" value="UniProtKB-EC"/>
</dbReference>
<dbReference type="InterPro" id="IPR035963">
    <property type="entry name" value="FERM_2"/>
</dbReference>
<dbReference type="CDD" id="cd14473">
    <property type="entry name" value="FERM_B-lobe"/>
    <property type="match status" value="1"/>
</dbReference>
<dbReference type="GO" id="GO:0051130">
    <property type="term" value="P:positive regulation of cellular component organization"/>
    <property type="evidence" value="ECO:0007669"/>
    <property type="project" value="UniProtKB-ARBA"/>
</dbReference>
<dbReference type="InterPro" id="IPR000299">
    <property type="entry name" value="FERM_domain"/>
</dbReference>
<dbReference type="EMBL" id="OV725078">
    <property type="protein sequence ID" value="CAH1394173.1"/>
    <property type="molecule type" value="Genomic_DNA"/>
</dbReference>
<protein>
    <recommendedName>
        <fullName evidence="2">non-specific protein-tyrosine kinase</fullName>
        <ecNumber evidence="2">2.7.10.2</ecNumber>
    </recommendedName>
</protein>
<dbReference type="InterPro" id="IPR016251">
    <property type="entry name" value="Tyr_kinase_non-rcpt_Jak/Tyk2"/>
</dbReference>
<dbReference type="InterPro" id="IPR019748">
    <property type="entry name" value="FERM_central"/>
</dbReference>
<dbReference type="GO" id="GO:0005126">
    <property type="term" value="F:cytokine receptor binding"/>
    <property type="evidence" value="ECO:0007669"/>
    <property type="project" value="TreeGrafter"/>
</dbReference>
<feature type="domain" description="Protein kinase" evidence="17">
    <location>
        <begin position="828"/>
        <end position="1095"/>
    </location>
</feature>
<dbReference type="PANTHER" id="PTHR45807:SF7">
    <property type="entry name" value="TYROSINE-PROTEIN KINASE HOPSCOTCH"/>
    <property type="match status" value="1"/>
</dbReference>
<evidence type="ECO:0000256" key="3">
    <source>
        <dbReference type="ARBA" id="ARBA00022553"/>
    </source>
</evidence>
<keyword evidence="3" id="KW-0597">Phosphoprotein</keyword>
<dbReference type="PRINTS" id="PR00109">
    <property type="entry name" value="TYRKINASE"/>
</dbReference>
<dbReference type="InterPro" id="IPR000719">
    <property type="entry name" value="Prot_kinase_dom"/>
</dbReference>
<dbReference type="SUPFAM" id="SSF56112">
    <property type="entry name" value="Protein kinase-like (PK-like)"/>
    <property type="match status" value="2"/>
</dbReference>